<dbReference type="Pfam" id="PF11904">
    <property type="entry name" value="ANKRD13_C"/>
    <property type="match status" value="1"/>
</dbReference>
<dbReference type="Proteomes" id="UP000472270">
    <property type="component" value="Unassembled WGS sequence"/>
</dbReference>
<evidence type="ECO:0000256" key="3">
    <source>
        <dbReference type="ARBA" id="ARBA00023136"/>
    </source>
</evidence>
<dbReference type="GO" id="GO:0005737">
    <property type="term" value="C:cytoplasm"/>
    <property type="evidence" value="ECO:0007669"/>
    <property type="project" value="TreeGrafter"/>
</dbReference>
<dbReference type="PANTHER" id="PTHR12447:SF2">
    <property type="entry name" value="ANKYRIN REPEAT DOMAIN-CONTAINING PROTEIN 13D"/>
    <property type="match status" value="1"/>
</dbReference>
<evidence type="ECO:0000256" key="2">
    <source>
        <dbReference type="ARBA" id="ARBA00022737"/>
    </source>
</evidence>
<name>A0A673FKX7_9TELE</name>
<reference evidence="5" key="1">
    <citation type="submission" date="2025-08" db="UniProtKB">
        <authorList>
            <consortium name="Ensembl"/>
        </authorList>
    </citation>
    <scope>IDENTIFICATION</scope>
</reference>
<organism evidence="5 6">
    <name type="scientific">Sinocyclocheilus rhinocerous</name>
    <dbReference type="NCBI Taxonomy" id="307959"/>
    <lineage>
        <taxon>Eukaryota</taxon>
        <taxon>Metazoa</taxon>
        <taxon>Chordata</taxon>
        <taxon>Craniata</taxon>
        <taxon>Vertebrata</taxon>
        <taxon>Euteleostomi</taxon>
        <taxon>Actinopterygii</taxon>
        <taxon>Neopterygii</taxon>
        <taxon>Teleostei</taxon>
        <taxon>Ostariophysi</taxon>
        <taxon>Cypriniformes</taxon>
        <taxon>Cyprinidae</taxon>
        <taxon>Cyprininae</taxon>
        <taxon>Sinocyclocheilus</taxon>
    </lineage>
</organism>
<keyword evidence="6" id="KW-1185">Reference proteome</keyword>
<evidence type="ECO:0000313" key="5">
    <source>
        <dbReference type="Ensembl" id="ENSSRHP00000001204.1"/>
    </source>
</evidence>
<dbReference type="InterPro" id="IPR055285">
    <property type="entry name" value="ANKRD13_C"/>
</dbReference>
<dbReference type="PANTHER" id="PTHR12447">
    <property type="entry name" value="ANKYRIN REPEAT DOMAIN-CONTAINING PROTEIN 13"/>
    <property type="match status" value="1"/>
</dbReference>
<reference evidence="5" key="2">
    <citation type="submission" date="2025-09" db="UniProtKB">
        <authorList>
            <consortium name="Ensembl"/>
        </authorList>
    </citation>
    <scope>IDENTIFICATION</scope>
</reference>
<evidence type="ECO:0000259" key="4">
    <source>
        <dbReference type="Pfam" id="PF11904"/>
    </source>
</evidence>
<proteinExistence type="predicted"/>
<evidence type="ECO:0000256" key="1">
    <source>
        <dbReference type="ARBA" id="ARBA00004308"/>
    </source>
</evidence>
<accession>A0A673FKX7</accession>
<keyword evidence="3" id="KW-0472">Membrane</keyword>
<keyword evidence="2" id="KW-0677">Repeat</keyword>
<dbReference type="InterPro" id="IPR021832">
    <property type="entry name" value="ANKRD13"/>
</dbReference>
<dbReference type="AlphaFoldDB" id="A0A673FKX7"/>
<comment type="subcellular location">
    <subcellularLocation>
        <location evidence="1">Endomembrane system</location>
    </subcellularLocation>
</comment>
<dbReference type="GO" id="GO:0012505">
    <property type="term" value="C:endomembrane system"/>
    <property type="evidence" value="ECO:0007669"/>
    <property type="project" value="UniProtKB-SubCell"/>
</dbReference>
<dbReference type="Ensembl" id="ENSSRHT00000001260.1">
    <property type="protein sequence ID" value="ENSSRHP00000001204.1"/>
    <property type="gene ID" value="ENSSRHG00000000822.1"/>
</dbReference>
<sequence>LVQLVLQYRDFRRATERLAGIPELLSKLRQLSFCLNYSVPLVSKVCPSDVYRVWKSGSCLRVDTTLLGFEHMTWLKGRRSYIFKGGESGAMVMEVDHEKQVVYTEPLSLSPRDAPSLLAAMLPSQENTAQRLTSPIVSTHLNTRNIAFERYRLYHRFN</sequence>
<evidence type="ECO:0000313" key="6">
    <source>
        <dbReference type="Proteomes" id="UP000472270"/>
    </source>
</evidence>
<protein>
    <recommendedName>
        <fullName evidence="4">Ankyrin repeat domain-containing protein</fullName>
    </recommendedName>
</protein>
<feature type="domain" description="Ankyrin repeat" evidence="4">
    <location>
        <begin position="61"/>
        <end position="152"/>
    </location>
</feature>